<keyword evidence="2" id="KW-1185">Reference proteome</keyword>
<dbReference type="Proteomes" id="UP001139648">
    <property type="component" value="Unassembled WGS sequence"/>
</dbReference>
<proteinExistence type="predicted"/>
<dbReference type="AlphaFoldDB" id="A0A9X2JYF2"/>
<name>A0A9X2JYF2_9ACTN</name>
<evidence type="ECO:0000313" key="1">
    <source>
        <dbReference type="EMBL" id="MCP2353064.1"/>
    </source>
</evidence>
<organism evidence="1 2">
    <name type="scientific">Nonomuraea thailandensis</name>
    <dbReference type="NCBI Taxonomy" id="1188745"/>
    <lineage>
        <taxon>Bacteria</taxon>
        <taxon>Bacillati</taxon>
        <taxon>Actinomycetota</taxon>
        <taxon>Actinomycetes</taxon>
        <taxon>Streptosporangiales</taxon>
        <taxon>Streptosporangiaceae</taxon>
        <taxon>Nonomuraea</taxon>
    </lineage>
</organism>
<reference evidence="1" key="1">
    <citation type="submission" date="2022-06" db="EMBL/GenBank/DDBJ databases">
        <title>Sequencing the genomes of 1000 actinobacteria strains.</title>
        <authorList>
            <person name="Klenk H.-P."/>
        </authorList>
    </citation>
    <scope>NUCLEOTIDE SEQUENCE</scope>
    <source>
        <strain evidence="1">DSM 46694</strain>
    </source>
</reference>
<sequence>MGLGEPAFRLADGCGKTTDGVGEVPGGGPATC</sequence>
<accession>A0A9X2JYF2</accession>
<gene>
    <name evidence="1" type="ORF">HD597_000084</name>
</gene>
<comment type="caution">
    <text evidence="1">The sequence shown here is derived from an EMBL/GenBank/DDBJ whole genome shotgun (WGS) entry which is preliminary data.</text>
</comment>
<dbReference type="EMBL" id="JAMZEB010000001">
    <property type="protein sequence ID" value="MCP2353064.1"/>
    <property type="molecule type" value="Genomic_DNA"/>
</dbReference>
<protein>
    <submittedName>
        <fullName evidence="1">Uncharacterized protein</fullName>
    </submittedName>
</protein>
<evidence type="ECO:0000313" key="2">
    <source>
        <dbReference type="Proteomes" id="UP001139648"/>
    </source>
</evidence>